<proteinExistence type="predicted"/>
<comment type="caution">
    <text evidence="2">The sequence shown here is derived from an EMBL/GenBank/DDBJ whole genome shotgun (WGS) entry which is preliminary data.</text>
</comment>
<accession>A0A540WXS0</accession>
<evidence type="ECO:0000256" key="1">
    <source>
        <dbReference type="SAM" id="MobiDB-lite"/>
    </source>
</evidence>
<dbReference type="Proteomes" id="UP000315369">
    <property type="component" value="Unassembled WGS sequence"/>
</dbReference>
<name>A0A540WXS0_9BACT</name>
<sequence length="98" mass="10302">MSIGSATSIKQFINQPKVDNTLPKPICDTPGTQPSAAMPSPTGATSCFEPQKPKSPVNLMPDFPGAICTPTGAPTPEARTEDPFKALLALTHGEQEPR</sequence>
<dbReference type="RefSeq" id="WP_141644472.1">
    <property type="nucleotide sequence ID" value="NZ_VIFM01000087.1"/>
</dbReference>
<evidence type="ECO:0000313" key="2">
    <source>
        <dbReference type="EMBL" id="TQF13799.1"/>
    </source>
</evidence>
<feature type="compositionally biased region" description="Polar residues" evidence="1">
    <location>
        <begin position="1"/>
        <end position="18"/>
    </location>
</feature>
<dbReference type="EMBL" id="VIFM01000087">
    <property type="protein sequence ID" value="TQF13799.1"/>
    <property type="molecule type" value="Genomic_DNA"/>
</dbReference>
<keyword evidence="3" id="KW-1185">Reference proteome</keyword>
<feature type="region of interest" description="Disordered" evidence="1">
    <location>
        <begin position="1"/>
        <end position="79"/>
    </location>
</feature>
<dbReference type="AlphaFoldDB" id="A0A540WXS0"/>
<gene>
    <name evidence="2" type="ORF">FJV41_21890</name>
</gene>
<evidence type="ECO:0000313" key="3">
    <source>
        <dbReference type="Proteomes" id="UP000315369"/>
    </source>
</evidence>
<reference evidence="2 3" key="1">
    <citation type="submission" date="2019-06" db="EMBL/GenBank/DDBJ databases">
        <authorList>
            <person name="Livingstone P."/>
            <person name="Whitworth D."/>
        </authorList>
    </citation>
    <scope>NUCLEOTIDE SEQUENCE [LARGE SCALE GENOMIC DNA]</scope>
    <source>
        <strain evidence="2 3">AM401</strain>
    </source>
</reference>
<organism evidence="2 3">
    <name type="scientific">Myxococcus llanfairpwllgwyngyllgogerychwyrndrobwllllantysiliogogogochensis</name>
    <dbReference type="NCBI Taxonomy" id="2590453"/>
    <lineage>
        <taxon>Bacteria</taxon>
        <taxon>Pseudomonadati</taxon>
        <taxon>Myxococcota</taxon>
        <taxon>Myxococcia</taxon>
        <taxon>Myxococcales</taxon>
        <taxon>Cystobacterineae</taxon>
        <taxon>Myxococcaceae</taxon>
        <taxon>Myxococcus</taxon>
    </lineage>
</organism>
<protein>
    <submittedName>
        <fullName evidence="2">Uncharacterized protein</fullName>
    </submittedName>
</protein>